<dbReference type="SUPFAM" id="SSF53254">
    <property type="entry name" value="Phosphoglycerate mutase-like"/>
    <property type="match status" value="1"/>
</dbReference>
<proteinExistence type="inferred from homology"/>
<dbReference type="InterPro" id="IPR050645">
    <property type="entry name" value="Histidine_acid_phosphatase"/>
</dbReference>
<dbReference type="GO" id="GO:0016791">
    <property type="term" value="F:phosphatase activity"/>
    <property type="evidence" value="ECO:0007669"/>
    <property type="project" value="TreeGrafter"/>
</dbReference>
<dbReference type="AlphaFoldDB" id="A0A9P4H2Q6"/>
<organism evidence="2 3">
    <name type="scientific">Setomelanomma holmii</name>
    <dbReference type="NCBI Taxonomy" id="210430"/>
    <lineage>
        <taxon>Eukaryota</taxon>
        <taxon>Fungi</taxon>
        <taxon>Dikarya</taxon>
        <taxon>Ascomycota</taxon>
        <taxon>Pezizomycotina</taxon>
        <taxon>Dothideomycetes</taxon>
        <taxon>Pleosporomycetidae</taxon>
        <taxon>Pleosporales</taxon>
        <taxon>Pleosporineae</taxon>
        <taxon>Phaeosphaeriaceae</taxon>
        <taxon>Setomelanomma</taxon>
    </lineage>
</organism>
<protein>
    <submittedName>
        <fullName evidence="2">Histidine acid phosphatase-like protein</fullName>
    </submittedName>
</protein>
<comment type="caution">
    <text evidence="2">The sequence shown here is derived from an EMBL/GenBank/DDBJ whole genome shotgun (WGS) entry which is preliminary data.</text>
</comment>
<dbReference type="OrthoDB" id="10262962at2759"/>
<dbReference type="InterPro" id="IPR000560">
    <property type="entry name" value="His_Pase_clade-2"/>
</dbReference>
<reference evidence="2" key="1">
    <citation type="journal article" date="2020" name="Stud. Mycol.">
        <title>101 Dothideomycetes genomes: a test case for predicting lifestyles and emergence of pathogens.</title>
        <authorList>
            <person name="Haridas S."/>
            <person name="Albert R."/>
            <person name="Binder M."/>
            <person name="Bloem J."/>
            <person name="Labutti K."/>
            <person name="Salamov A."/>
            <person name="Andreopoulos B."/>
            <person name="Baker S."/>
            <person name="Barry K."/>
            <person name="Bills G."/>
            <person name="Bluhm B."/>
            <person name="Cannon C."/>
            <person name="Castanera R."/>
            <person name="Culley D."/>
            <person name="Daum C."/>
            <person name="Ezra D."/>
            <person name="Gonzalez J."/>
            <person name="Henrissat B."/>
            <person name="Kuo A."/>
            <person name="Liang C."/>
            <person name="Lipzen A."/>
            <person name="Lutzoni F."/>
            <person name="Magnuson J."/>
            <person name="Mondo S."/>
            <person name="Nolan M."/>
            <person name="Ohm R."/>
            <person name="Pangilinan J."/>
            <person name="Park H.-J."/>
            <person name="Ramirez L."/>
            <person name="Alfaro M."/>
            <person name="Sun H."/>
            <person name="Tritt A."/>
            <person name="Yoshinaga Y."/>
            <person name="Zwiers L.-H."/>
            <person name="Turgeon B."/>
            <person name="Goodwin S."/>
            <person name="Spatafora J."/>
            <person name="Crous P."/>
            <person name="Grigoriev I."/>
        </authorList>
    </citation>
    <scope>NUCLEOTIDE SEQUENCE</scope>
    <source>
        <strain evidence="2">CBS 110217</strain>
    </source>
</reference>
<dbReference type="EMBL" id="ML978261">
    <property type="protein sequence ID" value="KAF2025641.1"/>
    <property type="molecule type" value="Genomic_DNA"/>
</dbReference>
<dbReference type="Pfam" id="PF00328">
    <property type="entry name" value="His_Phos_2"/>
    <property type="match status" value="1"/>
</dbReference>
<dbReference type="PANTHER" id="PTHR11567:SF195">
    <property type="entry name" value="ACID PHOSPHATASE, PUTATIVE (AFU_ORTHOLOGUE AFUA_3G14570)-RELATED"/>
    <property type="match status" value="1"/>
</dbReference>
<dbReference type="Proteomes" id="UP000799777">
    <property type="component" value="Unassembled WGS sequence"/>
</dbReference>
<keyword evidence="3" id="KW-1185">Reference proteome</keyword>
<sequence length="474" mass="52938">MPSVKSIIPFVLGSTVTAQNFTVDLGWYPPKKSWINDLRQVLKGNETNGFVFNSSQLPNGVPYGTYNWCNMPHVRRPEYPRVDHDYELRYVEVIHRHHKRTPYASNTFPKESYTWNCDNQGLFYYGQPLKPNGNESAATYWSVYTNDVNPFPQNGFNGSCQFPQITRGGLDDSWQHGKDLYGVYHDLLGFLPDNLNDKVSFRVTNNQITSQVAGMLIDGMYAPSSTVPLKIQPTGIDSLEPQYTCSKASSLYSTYGVGNKASNWTAHLTAAKPLFDSLDAISGILNDSTDWHKSFDHYYDNLSARQCHTKPLPCNINNTNACVSQAQADTVYRLGQYEYSFIHRDSPQSLQAAVGSYGVYLAELAVNIRSAVSGASSTIYRHNVAHDGSVSRLLSILQVEQMVWVGMGSEVVFEIYRKKSDGKSYVRILWGGQVLKSSNPSLGKVDMLALGVFLGYVEGLVGQRARKVVEFCAS</sequence>
<evidence type="ECO:0000256" key="1">
    <source>
        <dbReference type="ARBA" id="ARBA00005375"/>
    </source>
</evidence>
<dbReference type="Gene3D" id="3.40.50.1240">
    <property type="entry name" value="Phosphoglycerate mutase-like"/>
    <property type="match status" value="1"/>
</dbReference>
<accession>A0A9P4H2Q6</accession>
<evidence type="ECO:0000313" key="2">
    <source>
        <dbReference type="EMBL" id="KAF2025641.1"/>
    </source>
</evidence>
<dbReference type="PANTHER" id="PTHR11567">
    <property type="entry name" value="ACID PHOSPHATASE-RELATED"/>
    <property type="match status" value="1"/>
</dbReference>
<evidence type="ECO:0000313" key="3">
    <source>
        <dbReference type="Proteomes" id="UP000799777"/>
    </source>
</evidence>
<dbReference type="InterPro" id="IPR029033">
    <property type="entry name" value="His_PPase_superfam"/>
</dbReference>
<gene>
    <name evidence="2" type="ORF">EK21DRAFT_116651</name>
</gene>
<comment type="similarity">
    <text evidence="1">Belongs to the histidine acid phosphatase family.</text>
</comment>
<name>A0A9P4H2Q6_9PLEO</name>